<feature type="domain" description="Partial AB-hydrolase lipase" evidence="9">
    <location>
        <begin position="3"/>
        <end position="65"/>
    </location>
</feature>
<dbReference type="EMBL" id="JALJOR010000001">
    <property type="protein sequence ID" value="KAK9828442.1"/>
    <property type="molecule type" value="Genomic_DNA"/>
</dbReference>
<dbReference type="AlphaFoldDB" id="A0AAW1R3Z6"/>
<dbReference type="InterPro" id="IPR025483">
    <property type="entry name" value="Lipase_euk"/>
</dbReference>
<evidence type="ECO:0000259" key="9">
    <source>
        <dbReference type="Pfam" id="PF04083"/>
    </source>
</evidence>
<keyword evidence="5" id="KW-0443">Lipid metabolism</keyword>
<evidence type="ECO:0000256" key="3">
    <source>
        <dbReference type="ARBA" id="ARBA00022801"/>
    </source>
</evidence>
<keyword evidence="2" id="KW-0732">Signal</keyword>
<feature type="active site" description="Nucleophile" evidence="8">
    <location>
        <position position="140"/>
    </location>
</feature>
<evidence type="ECO:0000256" key="1">
    <source>
        <dbReference type="ARBA" id="ARBA00010701"/>
    </source>
</evidence>
<dbReference type="FunFam" id="3.40.50.1820:FF:000057">
    <property type="entry name" value="Lipase"/>
    <property type="match status" value="1"/>
</dbReference>
<keyword evidence="11" id="KW-1185">Reference proteome</keyword>
<keyword evidence="4 7" id="KW-0442">Lipid degradation</keyword>
<comment type="similarity">
    <text evidence="1 7">Belongs to the AB hydrolase superfamily. Lipase family.</text>
</comment>
<dbReference type="GO" id="GO:0016042">
    <property type="term" value="P:lipid catabolic process"/>
    <property type="evidence" value="ECO:0007669"/>
    <property type="project" value="UniProtKB-KW"/>
</dbReference>
<sequence length="385" mass="42381">MAELVLPEGYPLEEYTVETADGYLLALYRIPHGRFELAQPATACRPIVYLQHALLDCSASWVNNGADASLAFILADAGFDVWMGNSRGSTYSRRHINLSADSAEFWAFSWDEMAAFDLPAFIDFALAATHEAKLGYIGHSQGTTIGFAALSSQAELQEKVSLAVMLAPVTFLGHISSKPVQALARMQTDQVFKLLGVKEFLPSQQAQIDIFGQICEITPSACLSAIGLICGYNPDNIDMSRMPLYLSYTPAGTSVQNMEHWAQGVRRPYPAFARYDYGDACVGPMGLPQKCNRNMYGTDDVPLYRLKDIKVPLALFSGGQDMLSDAQDISVLVDALAPEHVVYAHVIDIYEHLDFTWGINAHVLVYPAIKQLLFQHAGNWTSVAR</sequence>
<dbReference type="Gene3D" id="3.40.50.1820">
    <property type="entry name" value="alpha/beta hydrolase"/>
    <property type="match status" value="1"/>
</dbReference>
<keyword evidence="6" id="KW-0325">Glycoprotein</keyword>
<evidence type="ECO:0000256" key="8">
    <source>
        <dbReference type="PIRSR" id="PIRSR000862-1"/>
    </source>
</evidence>
<dbReference type="Pfam" id="PF04083">
    <property type="entry name" value="Abhydro_lipase"/>
    <property type="match status" value="1"/>
</dbReference>
<evidence type="ECO:0000256" key="6">
    <source>
        <dbReference type="ARBA" id="ARBA00023180"/>
    </source>
</evidence>
<protein>
    <recommendedName>
        <fullName evidence="7">Lipase</fullName>
    </recommendedName>
</protein>
<proteinExistence type="inferred from homology"/>
<dbReference type="SUPFAM" id="SSF53474">
    <property type="entry name" value="alpha/beta-Hydrolases"/>
    <property type="match status" value="1"/>
</dbReference>
<feature type="active site" description="Charge relay system" evidence="8">
    <location>
        <position position="321"/>
    </location>
</feature>
<evidence type="ECO:0000256" key="7">
    <source>
        <dbReference type="PIRNR" id="PIRNR000862"/>
    </source>
</evidence>
<comment type="caution">
    <text evidence="10">The sequence shown here is derived from an EMBL/GenBank/DDBJ whole genome shotgun (WGS) entry which is preliminary data.</text>
</comment>
<evidence type="ECO:0000313" key="10">
    <source>
        <dbReference type="EMBL" id="KAK9828442.1"/>
    </source>
</evidence>
<name>A0AAW1R3Z6_9CHLO</name>
<evidence type="ECO:0000256" key="2">
    <source>
        <dbReference type="ARBA" id="ARBA00022729"/>
    </source>
</evidence>
<dbReference type="PANTHER" id="PTHR11005">
    <property type="entry name" value="LYSOSOMAL ACID LIPASE-RELATED"/>
    <property type="match status" value="1"/>
</dbReference>
<reference evidence="10 11" key="1">
    <citation type="journal article" date="2024" name="Nat. Commun.">
        <title>Phylogenomics reveals the evolutionary origins of lichenization in chlorophyte algae.</title>
        <authorList>
            <person name="Puginier C."/>
            <person name="Libourel C."/>
            <person name="Otte J."/>
            <person name="Skaloud P."/>
            <person name="Haon M."/>
            <person name="Grisel S."/>
            <person name="Petersen M."/>
            <person name="Berrin J.G."/>
            <person name="Delaux P.M."/>
            <person name="Dal Grande F."/>
            <person name="Keller J."/>
        </authorList>
    </citation>
    <scope>NUCLEOTIDE SEQUENCE [LARGE SCALE GENOMIC DNA]</scope>
    <source>
        <strain evidence="10 11">SAG 2043</strain>
    </source>
</reference>
<keyword evidence="3 7" id="KW-0378">Hydrolase</keyword>
<accession>A0AAW1R3Z6</accession>
<organism evidence="10 11">
    <name type="scientific">[Myrmecia] bisecta</name>
    <dbReference type="NCBI Taxonomy" id="41462"/>
    <lineage>
        <taxon>Eukaryota</taxon>
        <taxon>Viridiplantae</taxon>
        <taxon>Chlorophyta</taxon>
        <taxon>core chlorophytes</taxon>
        <taxon>Trebouxiophyceae</taxon>
        <taxon>Trebouxiales</taxon>
        <taxon>Trebouxiaceae</taxon>
        <taxon>Myrmecia</taxon>
    </lineage>
</organism>
<dbReference type="InterPro" id="IPR029058">
    <property type="entry name" value="AB_hydrolase_fold"/>
</dbReference>
<evidence type="ECO:0000313" key="11">
    <source>
        <dbReference type="Proteomes" id="UP001489004"/>
    </source>
</evidence>
<dbReference type="Proteomes" id="UP001489004">
    <property type="component" value="Unassembled WGS sequence"/>
</dbReference>
<dbReference type="GO" id="GO:0016788">
    <property type="term" value="F:hydrolase activity, acting on ester bonds"/>
    <property type="evidence" value="ECO:0007669"/>
    <property type="project" value="InterPro"/>
</dbReference>
<dbReference type="PIRSF" id="PIRSF000862">
    <property type="entry name" value="Steryl_ester_lip"/>
    <property type="match status" value="1"/>
</dbReference>
<evidence type="ECO:0000256" key="4">
    <source>
        <dbReference type="ARBA" id="ARBA00022963"/>
    </source>
</evidence>
<gene>
    <name evidence="10" type="ORF">WJX72_000027</name>
</gene>
<feature type="active site" description="Charge relay system" evidence="8">
    <location>
        <position position="352"/>
    </location>
</feature>
<evidence type="ECO:0000256" key="5">
    <source>
        <dbReference type="ARBA" id="ARBA00023098"/>
    </source>
</evidence>
<dbReference type="InterPro" id="IPR006693">
    <property type="entry name" value="AB_hydrolase_lipase"/>
</dbReference>